<sequence>MPDWPPYPSGPFTGEFVVGGFGGSPFQACKWVMNQSGLVVKGLDVWYNSSFLRGVQVTFSDNSRSAIFGQPSDTHATVTFAPGERITSLTLWGNGNGTRTGRIRLTTSAGQTFDVGKNTSGQTAYEAGVASGILVGMVGRSGDDIDMLGPVFLNGVVTNISISDVVYNPPLTGSAGISQMTLDRVHYFNPPNAKQDLPWTFDNSLTRVTSTTFSQSTGTTYGISVSTEVSAELFGIGGKIGSTYTWQRTETTETSTSTSFEKVLAWGISGDLKPGEGITATSFCQQGVGQANYMSTVTLRLSDGTVSTYKEPGVFSNVVYTEAEVTTEPDN</sequence>
<dbReference type="InterPro" id="IPR036404">
    <property type="entry name" value="Jacalin-like_lectin_dom_sf"/>
</dbReference>
<dbReference type="InterPro" id="IPR001229">
    <property type="entry name" value="Jacalin-like_lectin_dom"/>
</dbReference>
<dbReference type="SUPFAM" id="SSF51101">
    <property type="entry name" value="Mannose-binding lectins"/>
    <property type="match status" value="1"/>
</dbReference>
<dbReference type="HOGENOM" id="CLU_076615_0_0_1"/>
<dbReference type="OrthoDB" id="2792332at2759"/>
<dbReference type="Pfam" id="PF01419">
    <property type="entry name" value="Jacalin"/>
    <property type="match status" value="1"/>
</dbReference>
<dbReference type="EMBL" id="KB445813">
    <property type="protein sequence ID" value="EMD32065.1"/>
    <property type="molecule type" value="Genomic_DNA"/>
</dbReference>
<gene>
    <name evidence="2" type="ORF">CERSUDRAFT_126981</name>
</gene>
<name>M2QIY5_CERS8</name>
<evidence type="ECO:0000313" key="3">
    <source>
        <dbReference type="Proteomes" id="UP000016930"/>
    </source>
</evidence>
<accession>M2QIY5</accession>
<dbReference type="Gene3D" id="2.100.10.30">
    <property type="entry name" value="Jacalin-like lectin domain"/>
    <property type="match status" value="1"/>
</dbReference>
<dbReference type="CDD" id="cd09302">
    <property type="entry name" value="Jacalin_like"/>
    <property type="match status" value="1"/>
</dbReference>
<proteinExistence type="predicted"/>
<evidence type="ECO:0000259" key="1">
    <source>
        <dbReference type="PROSITE" id="PS51752"/>
    </source>
</evidence>
<reference evidence="2 3" key="1">
    <citation type="journal article" date="2012" name="Proc. Natl. Acad. Sci. U.S.A.">
        <title>Comparative genomics of Ceriporiopsis subvermispora and Phanerochaete chrysosporium provide insight into selective ligninolysis.</title>
        <authorList>
            <person name="Fernandez-Fueyo E."/>
            <person name="Ruiz-Duenas F.J."/>
            <person name="Ferreira P."/>
            <person name="Floudas D."/>
            <person name="Hibbett D.S."/>
            <person name="Canessa P."/>
            <person name="Larrondo L.F."/>
            <person name="James T.Y."/>
            <person name="Seelenfreund D."/>
            <person name="Lobos S."/>
            <person name="Polanco R."/>
            <person name="Tello M."/>
            <person name="Honda Y."/>
            <person name="Watanabe T."/>
            <person name="Watanabe T."/>
            <person name="Ryu J.S."/>
            <person name="Kubicek C.P."/>
            <person name="Schmoll M."/>
            <person name="Gaskell J."/>
            <person name="Hammel K.E."/>
            <person name="St John F.J."/>
            <person name="Vanden Wymelenberg A."/>
            <person name="Sabat G."/>
            <person name="Splinter BonDurant S."/>
            <person name="Syed K."/>
            <person name="Yadav J.S."/>
            <person name="Doddapaneni H."/>
            <person name="Subramanian V."/>
            <person name="Lavin J.L."/>
            <person name="Oguiza J.A."/>
            <person name="Perez G."/>
            <person name="Pisabarro A.G."/>
            <person name="Ramirez L."/>
            <person name="Santoyo F."/>
            <person name="Master E."/>
            <person name="Coutinho P.M."/>
            <person name="Henrissat B."/>
            <person name="Lombard V."/>
            <person name="Magnuson J.K."/>
            <person name="Kuees U."/>
            <person name="Hori C."/>
            <person name="Igarashi K."/>
            <person name="Samejima M."/>
            <person name="Held B.W."/>
            <person name="Barry K.W."/>
            <person name="LaButti K.M."/>
            <person name="Lapidus A."/>
            <person name="Lindquist E.A."/>
            <person name="Lucas S.M."/>
            <person name="Riley R."/>
            <person name="Salamov A.A."/>
            <person name="Hoffmeister D."/>
            <person name="Schwenk D."/>
            <person name="Hadar Y."/>
            <person name="Yarden O."/>
            <person name="de Vries R.P."/>
            <person name="Wiebenga A."/>
            <person name="Stenlid J."/>
            <person name="Eastwood D."/>
            <person name="Grigoriev I.V."/>
            <person name="Berka R.M."/>
            <person name="Blanchette R.A."/>
            <person name="Kersten P."/>
            <person name="Martinez A.T."/>
            <person name="Vicuna R."/>
            <person name="Cullen D."/>
        </authorList>
    </citation>
    <scope>NUCLEOTIDE SEQUENCE [LARGE SCALE GENOMIC DNA]</scope>
    <source>
        <strain evidence="2 3">B</strain>
    </source>
</reference>
<keyword evidence="3" id="KW-1185">Reference proteome</keyword>
<protein>
    <recommendedName>
        <fullName evidence="1">Jacalin-type lectin domain-containing protein</fullName>
    </recommendedName>
</protein>
<organism evidence="2 3">
    <name type="scientific">Ceriporiopsis subvermispora (strain B)</name>
    <name type="common">White-rot fungus</name>
    <name type="synonym">Gelatoporia subvermispora</name>
    <dbReference type="NCBI Taxonomy" id="914234"/>
    <lineage>
        <taxon>Eukaryota</taxon>
        <taxon>Fungi</taxon>
        <taxon>Dikarya</taxon>
        <taxon>Basidiomycota</taxon>
        <taxon>Agaricomycotina</taxon>
        <taxon>Agaricomycetes</taxon>
        <taxon>Polyporales</taxon>
        <taxon>Gelatoporiaceae</taxon>
        <taxon>Gelatoporia</taxon>
    </lineage>
</organism>
<dbReference type="Proteomes" id="UP000016930">
    <property type="component" value="Unassembled WGS sequence"/>
</dbReference>
<dbReference type="AlphaFoldDB" id="M2QIY5"/>
<dbReference type="Gene3D" id="2.170.15.10">
    <property type="entry name" value="Proaerolysin, chain A, domain 3"/>
    <property type="match status" value="1"/>
</dbReference>
<dbReference type="PROSITE" id="PS51752">
    <property type="entry name" value="JACALIN_LECTIN"/>
    <property type="match status" value="1"/>
</dbReference>
<feature type="domain" description="Jacalin-type lectin" evidence="1">
    <location>
        <begin position="11"/>
        <end position="154"/>
    </location>
</feature>
<evidence type="ECO:0000313" key="2">
    <source>
        <dbReference type="EMBL" id="EMD32065.1"/>
    </source>
</evidence>